<sequence>MSEEDLKSKLGIISLLDPNGSGKATMIKLSNGLLQSNDGKVLINGLQPSSEAKKMYFIYQIQLT</sequence>
<dbReference type="GO" id="GO:0005524">
    <property type="term" value="F:ATP binding"/>
    <property type="evidence" value="ECO:0007669"/>
    <property type="project" value="UniProtKB-KW"/>
</dbReference>
<reference evidence="1 2" key="1">
    <citation type="journal article" date="2017" name="Infect. Immun.">
        <title>Characterization of the Pathogenicity of Streptococcus intermedius TYG1620 Isolated from a Human Brain Abscess Based on the Complete Genome Sequence with Transcriptome Analysis and Transposon Mutagenesis in a Murine Subcutaneous Abscess Model.</title>
        <authorList>
            <person name="Hasegawa N."/>
            <person name="Sekizuka T."/>
            <person name="Sugi Y."/>
            <person name="Kawakami N."/>
            <person name="Ogasawara Y."/>
            <person name="Kato K."/>
            <person name="Yamashita A."/>
            <person name="Takeuchi F."/>
            <person name="Kuroda M."/>
        </authorList>
    </citation>
    <scope>NUCLEOTIDE SEQUENCE [LARGE SCALE GENOMIC DNA]</scope>
    <source>
        <strain evidence="1 2">TYG1620</strain>
    </source>
</reference>
<keyword evidence="1" id="KW-0547">Nucleotide-binding</keyword>
<name>A0AAD1C876_STRIT</name>
<evidence type="ECO:0000313" key="2">
    <source>
        <dbReference type="Proteomes" id="UP000217792"/>
    </source>
</evidence>
<dbReference type="EMBL" id="AP014880">
    <property type="protein sequence ID" value="BAW17284.1"/>
    <property type="molecule type" value="Genomic_DNA"/>
</dbReference>
<keyword evidence="1" id="KW-0067">ATP-binding</keyword>
<proteinExistence type="predicted"/>
<accession>A0AAD1C876</accession>
<dbReference type="Gene3D" id="3.40.50.300">
    <property type="entry name" value="P-loop containing nucleotide triphosphate hydrolases"/>
    <property type="match status" value="1"/>
</dbReference>
<organism evidence="1 2">
    <name type="scientific">Streptococcus intermedius</name>
    <dbReference type="NCBI Taxonomy" id="1338"/>
    <lineage>
        <taxon>Bacteria</taxon>
        <taxon>Bacillati</taxon>
        <taxon>Bacillota</taxon>
        <taxon>Bacilli</taxon>
        <taxon>Lactobacillales</taxon>
        <taxon>Streptococcaceae</taxon>
        <taxon>Streptococcus</taxon>
        <taxon>Streptococcus anginosus group</taxon>
    </lineage>
</organism>
<protein>
    <submittedName>
        <fullName evidence="1">ABC transporter, ATP-binding protein</fullName>
    </submittedName>
</protein>
<dbReference type="InterPro" id="IPR027417">
    <property type="entry name" value="P-loop_NTPase"/>
</dbReference>
<dbReference type="Proteomes" id="UP000217792">
    <property type="component" value="Chromosome"/>
</dbReference>
<dbReference type="SUPFAM" id="SSF53795">
    <property type="entry name" value="PEP carboxykinase-like"/>
    <property type="match status" value="1"/>
</dbReference>
<dbReference type="AlphaFoldDB" id="A0AAD1C876"/>
<gene>
    <name evidence="1" type="ORF">SITYG_13050</name>
</gene>
<evidence type="ECO:0000313" key="1">
    <source>
        <dbReference type="EMBL" id="BAW17284.1"/>
    </source>
</evidence>